<protein>
    <recommendedName>
        <fullName evidence="2">Large ribosomal subunit protein mL59 domain-containing protein</fullName>
    </recommendedName>
</protein>
<dbReference type="Pfam" id="PF18126">
    <property type="entry name" value="Mitoc_mL59"/>
    <property type="match status" value="1"/>
</dbReference>
<dbReference type="OrthoDB" id="18529at2759"/>
<accession>A0A4P9Z4I6</accession>
<dbReference type="EMBL" id="KZ989213">
    <property type="protein sequence ID" value="RKP27406.1"/>
    <property type="molecule type" value="Genomic_DNA"/>
</dbReference>
<feature type="compositionally biased region" description="Basic and acidic residues" evidence="1">
    <location>
        <begin position="54"/>
        <end position="67"/>
    </location>
</feature>
<feature type="domain" description="Large ribosomal subunit protein mL59" evidence="2">
    <location>
        <begin position="25"/>
        <end position="108"/>
    </location>
</feature>
<dbReference type="Proteomes" id="UP000278143">
    <property type="component" value="Unassembled WGS sequence"/>
</dbReference>
<evidence type="ECO:0000313" key="4">
    <source>
        <dbReference type="EMBL" id="RKP27406.1"/>
    </source>
</evidence>
<evidence type="ECO:0000313" key="3">
    <source>
        <dbReference type="EMBL" id="RKP24234.1"/>
    </source>
</evidence>
<dbReference type="EMBL" id="KZ990360">
    <property type="protein sequence ID" value="RKP24234.1"/>
    <property type="molecule type" value="Genomic_DNA"/>
</dbReference>
<dbReference type="InterPro" id="IPR040922">
    <property type="entry name" value="Ribosomal_mL59_dom"/>
</dbReference>
<proteinExistence type="predicted"/>
<gene>
    <name evidence="4" type="ORF">SYNPS1DRAFT_12707</name>
    <name evidence="3" type="ORF">SYNPS1DRAFT_17489</name>
</gene>
<evidence type="ECO:0000259" key="2">
    <source>
        <dbReference type="Pfam" id="PF18126"/>
    </source>
</evidence>
<dbReference type="AlphaFoldDB" id="A0A4P9Z4I6"/>
<reference evidence="5" key="1">
    <citation type="journal article" date="2018" name="Nat. Microbiol.">
        <title>Leveraging single-cell genomics to expand the fungal tree of life.</title>
        <authorList>
            <person name="Ahrendt S.R."/>
            <person name="Quandt C.A."/>
            <person name="Ciobanu D."/>
            <person name="Clum A."/>
            <person name="Salamov A."/>
            <person name="Andreopoulos B."/>
            <person name="Cheng J.F."/>
            <person name="Woyke T."/>
            <person name="Pelin A."/>
            <person name="Henrissat B."/>
            <person name="Reynolds N.K."/>
            <person name="Benny G.L."/>
            <person name="Smith M.E."/>
            <person name="James T.Y."/>
            <person name="Grigoriev I.V."/>
        </authorList>
    </citation>
    <scope>NUCLEOTIDE SEQUENCE [LARGE SCALE GENOMIC DNA]</scope>
    <source>
        <strain evidence="5">Benny S71-1</strain>
    </source>
</reference>
<name>A0A4P9Z4I6_9FUNG</name>
<feature type="compositionally biased region" description="Basic and acidic residues" evidence="1">
    <location>
        <begin position="83"/>
        <end position="96"/>
    </location>
</feature>
<keyword evidence="5" id="KW-1185">Reference proteome</keyword>
<organism evidence="4 5">
    <name type="scientific">Syncephalis pseudoplumigaleata</name>
    <dbReference type="NCBI Taxonomy" id="1712513"/>
    <lineage>
        <taxon>Eukaryota</taxon>
        <taxon>Fungi</taxon>
        <taxon>Fungi incertae sedis</taxon>
        <taxon>Zoopagomycota</taxon>
        <taxon>Zoopagomycotina</taxon>
        <taxon>Zoopagomycetes</taxon>
        <taxon>Zoopagales</taxon>
        <taxon>Piptocephalidaceae</taxon>
        <taxon>Syncephalis</taxon>
    </lineage>
</organism>
<feature type="region of interest" description="Disordered" evidence="1">
    <location>
        <begin position="54"/>
        <end position="96"/>
    </location>
</feature>
<evidence type="ECO:0000256" key="1">
    <source>
        <dbReference type="SAM" id="MobiDB-lite"/>
    </source>
</evidence>
<evidence type="ECO:0000313" key="5">
    <source>
        <dbReference type="Proteomes" id="UP000278143"/>
    </source>
</evidence>
<feature type="compositionally biased region" description="Basic residues" evidence="1">
    <location>
        <begin position="68"/>
        <end position="77"/>
    </location>
</feature>
<reference evidence="4" key="2">
    <citation type="submission" date="2018-07" db="EMBL/GenBank/DDBJ databases">
        <title>Leveraging single-cell genomics to expand the Fungal Tree of Life.</title>
        <authorList>
            <consortium name="DOE Joint Genome Institute"/>
            <person name="Ahrendt S.R."/>
            <person name="Quandt C.A."/>
            <person name="Ciobanu D."/>
            <person name="Clum A."/>
            <person name="Salamov A."/>
            <person name="Andreopoulos B."/>
            <person name="Cheng J.-F."/>
            <person name="Woyke T."/>
            <person name="Pelin A."/>
            <person name="Henrissat B."/>
            <person name="Reynolds N."/>
            <person name="Benny G.L."/>
            <person name="Smith M.E."/>
            <person name="James T.Y."/>
            <person name="Grigoriev I.V."/>
        </authorList>
    </citation>
    <scope>NUCLEOTIDE SEQUENCE</scope>
    <source>
        <strain evidence="4">Benny S71-1</strain>
    </source>
</reference>
<sequence length="114" mass="13382">MATARIFSKRLLQLSRLQYKAEDFQTSFVNGHWRQPRIGPRRQADLRKACLLEGRDPASHGLPEPKQHKPLRVKPPKGTKYQRNYEERKAKVEKSLSDMPTKITEWKEVRGMRA</sequence>